<organism evidence="1 2">
    <name type="scientific">Allocoleopsis franciscana PCC 7113</name>
    <dbReference type="NCBI Taxonomy" id="1173027"/>
    <lineage>
        <taxon>Bacteria</taxon>
        <taxon>Bacillati</taxon>
        <taxon>Cyanobacteriota</taxon>
        <taxon>Cyanophyceae</taxon>
        <taxon>Coleofasciculales</taxon>
        <taxon>Coleofasciculaceae</taxon>
        <taxon>Allocoleopsis</taxon>
        <taxon>Allocoleopsis franciscana</taxon>
    </lineage>
</organism>
<dbReference type="OrthoDB" id="466790at2"/>
<name>K9WH99_9CYAN</name>
<accession>K9WH99</accession>
<keyword evidence="2" id="KW-1185">Reference proteome</keyword>
<dbReference type="Proteomes" id="UP000010471">
    <property type="component" value="Chromosome"/>
</dbReference>
<evidence type="ECO:0000313" key="1">
    <source>
        <dbReference type="EMBL" id="AFZ19795.1"/>
    </source>
</evidence>
<dbReference type="KEGG" id="mic:Mic7113_4093"/>
<proteinExistence type="predicted"/>
<dbReference type="AlphaFoldDB" id="K9WH99"/>
<sequence>MKFSRFNNKAPSPAELQDLEKLKALIERAVADGKVTKYEMESIQAAMRADGKISFEELELCRELIWEKIQNGELEYDWWN</sequence>
<dbReference type="RefSeq" id="WP_015183931.1">
    <property type="nucleotide sequence ID" value="NC_019738.1"/>
</dbReference>
<reference evidence="1 2" key="1">
    <citation type="submission" date="2012-06" db="EMBL/GenBank/DDBJ databases">
        <title>Finished chromosome of genome of Microcoleus sp. PCC 7113.</title>
        <authorList>
            <consortium name="US DOE Joint Genome Institute"/>
            <person name="Gugger M."/>
            <person name="Coursin T."/>
            <person name="Rippka R."/>
            <person name="Tandeau De Marsac N."/>
            <person name="Huntemann M."/>
            <person name="Wei C.-L."/>
            <person name="Han J."/>
            <person name="Detter J.C."/>
            <person name="Han C."/>
            <person name="Tapia R."/>
            <person name="Chen A."/>
            <person name="Kyrpides N."/>
            <person name="Mavromatis K."/>
            <person name="Markowitz V."/>
            <person name="Szeto E."/>
            <person name="Ivanova N."/>
            <person name="Pagani I."/>
            <person name="Pati A."/>
            <person name="Goodwin L."/>
            <person name="Nordberg H.P."/>
            <person name="Cantor M.N."/>
            <person name="Hua S.X."/>
            <person name="Woyke T."/>
            <person name="Kerfeld C.A."/>
        </authorList>
    </citation>
    <scope>NUCLEOTIDE SEQUENCE [LARGE SCALE GENOMIC DNA]</scope>
    <source>
        <strain evidence="1 2">PCC 7113</strain>
    </source>
</reference>
<dbReference type="EMBL" id="CP003630">
    <property type="protein sequence ID" value="AFZ19795.1"/>
    <property type="molecule type" value="Genomic_DNA"/>
</dbReference>
<dbReference type="eggNOG" id="ENOG5033A01">
    <property type="taxonomic scope" value="Bacteria"/>
</dbReference>
<gene>
    <name evidence="1" type="ORF">Mic7113_4093</name>
</gene>
<protein>
    <submittedName>
        <fullName evidence="1">Uncharacterized protein</fullName>
    </submittedName>
</protein>
<evidence type="ECO:0000313" key="2">
    <source>
        <dbReference type="Proteomes" id="UP000010471"/>
    </source>
</evidence>
<dbReference type="HOGENOM" id="CLU_175491_0_0_3"/>